<protein>
    <recommendedName>
        <fullName evidence="3 6">Flagellar basal body rod protein FlgB</fullName>
    </recommendedName>
</protein>
<evidence type="ECO:0000256" key="3">
    <source>
        <dbReference type="ARBA" id="ARBA00014376"/>
    </source>
</evidence>
<dbReference type="AlphaFoldDB" id="A0A0C1U942"/>
<comment type="function">
    <text evidence="5 6">Structural component of flagellum, the bacterial motility apparatus. Part of the rod structure of flagellar basal body.</text>
</comment>
<organism evidence="7 8">
    <name type="scientific">Geobacter soli</name>
    <dbReference type="NCBI Taxonomy" id="1510391"/>
    <lineage>
        <taxon>Bacteria</taxon>
        <taxon>Pseudomonadati</taxon>
        <taxon>Thermodesulfobacteriota</taxon>
        <taxon>Desulfuromonadia</taxon>
        <taxon>Geobacterales</taxon>
        <taxon>Geobacteraceae</taxon>
        <taxon>Geobacter</taxon>
    </lineage>
</organism>
<evidence type="ECO:0000256" key="2">
    <source>
        <dbReference type="ARBA" id="ARBA00009677"/>
    </source>
</evidence>
<keyword evidence="7" id="KW-0282">Flagellum</keyword>
<evidence type="ECO:0000256" key="4">
    <source>
        <dbReference type="ARBA" id="ARBA00023143"/>
    </source>
</evidence>
<dbReference type="GO" id="GO:0030694">
    <property type="term" value="C:bacterial-type flagellum basal body, rod"/>
    <property type="evidence" value="ECO:0007669"/>
    <property type="project" value="InterPro"/>
</dbReference>
<dbReference type="EMBL" id="JXBL01000001">
    <property type="protein sequence ID" value="KIE44075.1"/>
    <property type="molecule type" value="Genomic_DNA"/>
</dbReference>
<comment type="similarity">
    <text evidence="2 6">Belongs to the flagella basal body rod proteins family.</text>
</comment>
<evidence type="ECO:0000256" key="6">
    <source>
        <dbReference type="PIRNR" id="PIRNR002889"/>
    </source>
</evidence>
<comment type="caution">
    <text evidence="7">The sequence shown here is derived from an EMBL/GenBank/DDBJ whole genome shotgun (WGS) entry which is preliminary data.</text>
</comment>
<dbReference type="NCBIfam" id="TIGR01396">
    <property type="entry name" value="FlgB"/>
    <property type="match status" value="1"/>
</dbReference>
<accession>A0A0C1U942</accession>
<proteinExistence type="inferred from homology"/>
<dbReference type="PIRSF" id="PIRSF002889">
    <property type="entry name" value="Rod_FlgB"/>
    <property type="match status" value="1"/>
</dbReference>
<name>A0A0C1U942_9BACT</name>
<keyword evidence="7" id="KW-0969">Cilium</keyword>
<sequence length="139" mass="14899">MPVDSMFGTTINALAKAVDLRARNHTKISANLANAETPNYTPTALSFEKELGTALKGNTMGSPATTHPRHIPLKGQAASIQGVEGTVIETPAPTPGRDNNGVELEAEMSRMAENQIMYNASIQILTKKFEGMKYAIKGQ</sequence>
<dbReference type="Proteomes" id="UP000031433">
    <property type="component" value="Unassembled WGS sequence"/>
</dbReference>
<gene>
    <name evidence="7" type="ORF">SE37_16325</name>
</gene>
<evidence type="ECO:0000313" key="8">
    <source>
        <dbReference type="Proteomes" id="UP000031433"/>
    </source>
</evidence>
<keyword evidence="8" id="KW-1185">Reference proteome</keyword>
<evidence type="ECO:0000313" key="7">
    <source>
        <dbReference type="EMBL" id="KIE44075.1"/>
    </source>
</evidence>
<comment type="subunit">
    <text evidence="6">The basal body constitutes a major portion of the flagellar organelle and consists of a number of rings mounted on a central rod.</text>
</comment>
<evidence type="ECO:0000256" key="1">
    <source>
        <dbReference type="ARBA" id="ARBA00004117"/>
    </source>
</evidence>
<comment type="subcellular location">
    <subcellularLocation>
        <location evidence="1 6">Bacterial flagellum basal body</location>
    </subcellularLocation>
</comment>
<keyword evidence="4 6" id="KW-0975">Bacterial flagellum</keyword>
<reference evidence="7 8" key="1">
    <citation type="submission" date="2015-01" db="EMBL/GenBank/DDBJ databases">
        <title>Genome sequence of the anaerobic bacterium Geobacter soli GSS01, a dissimilatory Fe(III) reducer from soil.</title>
        <authorList>
            <person name="Yang G."/>
            <person name="Zhou S."/>
        </authorList>
    </citation>
    <scope>NUCLEOTIDE SEQUENCE [LARGE SCALE GENOMIC DNA]</scope>
    <source>
        <strain evidence="7 8">GSS01</strain>
    </source>
</reference>
<evidence type="ECO:0000256" key="5">
    <source>
        <dbReference type="ARBA" id="ARBA00024934"/>
    </source>
</evidence>
<dbReference type="InterPro" id="IPR006300">
    <property type="entry name" value="FlgB"/>
</dbReference>
<dbReference type="RefSeq" id="WP_039648005.1">
    <property type="nucleotide sequence ID" value="NZ_JXBL01000001.1"/>
</dbReference>
<dbReference type="GO" id="GO:0071973">
    <property type="term" value="P:bacterial-type flagellum-dependent cell motility"/>
    <property type="evidence" value="ECO:0007669"/>
    <property type="project" value="InterPro"/>
</dbReference>
<keyword evidence="7" id="KW-0966">Cell projection</keyword>